<dbReference type="Gene3D" id="2.60.40.10">
    <property type="entry name" value="Immunoglobulins"/>
    <property type="match status" value="1"/>
</dbReference>
<organism evidence="2 3">
    <name type="scientific">Elephant endotheliotropic herpesvirus 5</name>
    <dbReference type="NCBI Taxonomy" id="768738"/>
    <lineage>
        <taxon>Viruses</taxon>
        <taxon>Duplodnaviria</taxon>
        <taxon>Heunggongvirae</taxon>
        <taxon>Peploviricota</taxon>
        <taxon>Herviviricetes</taxon>
        <taxon>Herpesvirales</taxon>
        <taxon>Orthoherpesviridae</taxon>
        <taxon>Betaherpesvirinae</taxon>
        <taxon>Proboscivirus</taxon>
    </lineage>
</organism>
<dbReference type="PROSITE" id="PS50835">
    <property type="entry name" value="IG_LIKE"/>
    <property type="match status" value="1"/>
</dbReference>
<dbReference type="Proteomes" id="UP000152474">
    <property type="component" value="Segment"/>
</dbReference>
<evidence type="ECO:0000259" key="1">
    <source>
        <dbReference type="PROSITE" id="PS50835"/>
    </source>
</evidence>
<dbReference type="RefSeq" id="YP_009052044.1">
    <property type="nucleotide sequence ID" value="NC_024696.1"/>
</dbReference>
<dbReference type="InterPro" id="IPR013783">
    <property type="entry name" value="Ig-like_fold"/>
</dbReference>
<evidence type="ECO:0000313" key="2">
    <source>
        <dbReference type="EMBL" id="AHC02874.1"/>
    </source>
</evidence>
<proteinExistence type="predicted"/>
<sequence>MFRVYLITILAITLSAQDYEYEGSTSLEDLPESKLEAHIMLTNQSGETNITCIATCNPQPSVTWNGENISNATVTTIKNSNDTVTVKSTISVDTRTPREEEIYCEATCEHETVFLSPWNSKDPDNFFSGIFDSILKRFEITF</sequence>
<accession>A0A075CZU5</accession>
<dbReference type="InterPro" id="IPR036179">
    <property type="entry name" value="Ig-like_dom_sf"/>
</dbReference>
<feature type="domain" description="Ig-like" evidence="1">
    <location>
        <begin position="31"/>
        <end position="116"/>
    </location>
</feature>
<dbReference type="InterPro" id="IPR007110">
    <property type="entry name" value="Ig-like_dom"/>
</dbReference>
<protein>
    <submittedName>
        <fullName evidence="2">Protein EE23</fullName>
    </submittedName>
</protein>
<gene>
    <name evidence="2" type="primary">EE23</name>
</gene>
<name>A0A075CZU5_9BETA</name>
<evidence type="ECO:0000313" key="3">
    <source>
        <dbReference type="Proteomes" id="UP000152474"/>
    </source>
</evidence>
<reference evidence="2 3" key="1">
    <citation type="submission" date="2013-11" db="EMBL/GenBank/DDBJ databases">
        <title>Genome sequence of elephant endotheliotropic herpesvirus 5.</title>
        <authorList>
            <person name="Wilkie G.S."/>
            <person name="Davison A.J."/>
            <person name="Denk D."/>
            <person name="Kerr K."/>
            <person name="Redrobe S."/>
            <person name="Steinbach F."/>
            <person name="Dastjerdi A."/>
        </authorList>
    </citation>
    <scope>NUCLEOTIDE SEQUENCE [LARGE SCALE GENOMIC DNA]</scope>
    <source>
        <strain evidence="2 3">Vijay</strain>
    </source>
</reference>
<dbReference type="GeneID" id="20098516"/>
<dbReference type="SUPFAM" id="SSF48726">
    <property type="entry name" value="Immunoglobulin"/>
    <property type="match status" value="1"/>
</dbReference>
<dbReference type="KEGG" id="vg:20098516"/>
<dbReference type="EMBL" id="KF921519">
    <property type="protein sequence ID" value="AHC02874.1"/>
    <property type="molecule type" value="Genomic_DNA"/>
</dbReference>
<keyword evidence="3" id="KW-1185">Reference proteome</keyword>